<reference evidence="3" key="1">
    <citation type="journal article" date="2019" name="Int. J. Syst. Evol. Microbiol.">
        <title>The Global Catalogue of Microorganisms (GCM) 10K type strain sequencing project: providing services to taxonomists for standard genome sequencing and annotation.</title>
        <authorList>
            <consortium name="The Broad Institute Genomics Platform"/>
            <consortium name="The Broad Institute Genome Sequencing Center for Infectious Disease"/>
            <person name="Wu L."/>
            <person name="Ma J."/>
        </authorList>
    </citation>
    <scope>NUCLEOTIDE SEQUENCE [LARGE SCALE GENOMIC DNA]</scope>
    <source>
        <strain evidence="3">JCM 15442</strain>
    </source>
</reference>
<dbReference type="InterPro" id="IPR034660">
    <property type="entry name" value="DinB/YfiT-like"/>
</dbReference>
<dbReference type="Proteomes" id="UP000639973">
    <property type="component" value="Unassembled WGS sequence"/>
</dbReference>
<keyword evidence="3" id="KW-1185">Reference proteome</keyword>
<evidence type="ECO:0000313" key="2">
    <source>
        <dbReference type="EMBL" id="GGL68992.1"/>
    </source>
</evidence>
<name>A0ABQ2G0B0_9DEIO</name>
<dbReference type="SUPFAM" id="SSF109854">
    <property type="entry name" value="DinB/YfiT-like putative metalloenzymes"/>
    <property type="match status" value="1"/>
</dbReference>
<dbReference type="EMBL" id="BMOL01000001">
    <property type="protein sequence ID" value="GGL68992.1"/>
    <property type="molecule type" value="Genomic_DNA"/>
</dbReference>
<evidence type="ECO:0000313" key="3">
    <source>
        <dbReference type="Proteomes" id="UP000639973"/>
    </source>
</evidence>
<evidence type="ECO:0000256" key="1">
    <source>
        <dbReference type="SAM" id="MobiDB-lite"/>
    </source>
</evidence>
<protein>
    <recommendedName>
        <fullName evidence="4">DinB-like domain-containing protein</fullName>
    </recommendedName>
</protein>
<gene>
    <name evidence="2" type="ORF">GCM10010840_03870</name>
</gene>
<proteinExistence type="predicted"/>
<dbReference type="RefSeq" id="WP_188968439.1">
    <property type="nucleotide sequence ID" value="NZ_BMOL01000001.1"/>
</dbReference>
<organism evidence="2 3">
    <name type="scientific">Deinococcus aerolatus</name>
    <dbReference type="NCBI Taxonomy" id="522487"/>
    <lineage>
        <taxon>Bacteria</taxon>
        <taxon>Thermotogati</taxon>
        <taxon>Deinococcota</taxon>
        <taxon>Deinococci</taxon>
        <taxon>Deinococcales</taxon>
        <taxon>Deinococcaceae</taxon>
        <taxon>Deinococcus</taxon>
    </lineage>
</organism>
<evidence type="ECO:0008006" key="4">
    <source>
        <dbReference type="Google" id="ProtNLM"/>
    </source>
</evidence>
<accession>A0ABQ2G0B0</accession>
<feature type="region of interest" description="Disordered" evidence="1">
    <location>
        <begin position="1"/>
        <end position="20"/>
    </location>
</feature>
<sequence length="60" mass="6733">MAQLGKIAQDEREPERTFYPPTASAPSWTVGYKLTMSVAKHNAYHFGQIALVRRLLGART</sequence>
<comment type="caution">
    <text evidence="2">The sequence shown here is derived from an EMBL/GenBank/DDBJ whole genome shotgun (WGS) entry which is preliminary data.</text>
</comment>